<sequence length="80" mass="8174">MFGSFDSASAQNPGSTAGVTGTATDYTIFSHAVETAGGTTIVTTSFDPSVNVAPSGGESFVAPTGHEMLFMPDHMMPFVP</sequence>
<dbReference type="Proteomes" id="UP000192441">
    <property type="component" value="Unassembled WGS sequence"/>
</dbReference>
<dbReference type="EMBL" id="MVHM01000019">
    <property type="protein sequence ID" value="ORA33385.1"/>
    <property type="molecule type" value="Genomic_DNA"/>
</dbReference>
<evidence type="ECO:0000313" key="4">
    <source>
        <dbReference type="Proteomes" id="UP000467379"/>
    </source>
</evidence>
<keyword evidence="4" id="KW-1185">Reference proteome</keyword>
<accession>A0A7I7W5X2</accession>
<evidence type="ECO:0000313" key="2">
    <source>
        <dbReference type="EMBL" id="ORA33385.1"/>
    </source>
</evidence>
<evidence type="ECO:0000313" key="1">
    <source>
        <dbReference type="EMBL" id="BBZ12974.1"/>
    </source>
</evidence>
<gene>
    <name evidence="2" type="ORF">BST20_22765</name>
    <name evidence="1" type="ORF">MBRA_31690</name>
</gene>
<dbReference type="RefSeq" id="WP_083133673.1">
    <property type="nucleotide sequence ID" value="NZ_AP022606.1"/>
</dbReference>
<evidence type="ECO:0000313" key="3">
    <source>
        <dbReference type="Proteomes" id="UP000192441"/>
    </source>
</evidence>
<name>A0A7I7W5X2_9MYCO</name>
<proteinExistence type="predicted"/>
<reference evidence="1 4" key="2">
    <citation type="journal article" date="2019" name="Emerg. Microbes Infect.">
        <title>Comprehensive subspecies identification of 175 nontuberculous mycobacteria species based on 7547 genomic profiles.</title>
        <authorList>
            <person name="Matsumoto Y."/>
            <person name="Kinjo T."/>
            <person name="Motooka D."/>
            <person name="Nabeya D."/>
            <person name="Jung N."/>
            <person name="Uechi K."/>
            <person name="Horii T."/>
            <person name="Iida T."/>
            <person name="Fujita J."/>
            <person name="Nakamura S."/>
        </authorList>
    </citation>
    <scope>NUCLEOTIDE SEQUENCE [LARGE SCALE GENOMIC DNA]</scope>
    <source>
        <strain evidence="1 4">JCM 12687</strain>
    </source>
</reference>
<organism evidence="2 3">
    <name type="scientific">Mycobacterium branderi</name>
    <dbReference type="NCBI Taxonomy" id="43348"/>
    <lineage>
        <taxon>Bacteria</taxon>
        <taxon>Bacillati</taxon>
        <taxon>Actinomycetota</taxon>
        <taxon>Actinomycetes</taxon>
        <taxon>Mycobacteriales</taxon>
        <taxon>Mycobacteriaceae</taxon>
        <taxon>Mycobacterium</taxon>
    </lineage>
</organism>
<dbReference type="EMBL" id="AP022606">
    <property type="protein sequence ID" value="BBZ12974.1"/>
    <property type="molecule type" value="Genomic_DNA"/>
</dbReference>
<dbReference type="OrthoDB" id="9954200at2"/>
<protein>
    <submittedName>
        <fullName evidence="2">Uncharacterized protein</fullName>
    </submittedName>
</protein>
<reference evidence="1" key="3">
    <citation type="submission" date="2020-02" db="EMBL/GenBank/DDBJ databases">
        <authorList>
            <person name="Matsumoto Y."/>
            <person name="Motooka D."/>
            <person name="Nakamura S."/>
        </authorList>
    </citation>
    <scope>NUCLEOTIDE SEQUENCE</scope>
    <source>
        <strain evidence="1">JCM 12687</strain>
    </source>
</reference>
<dbReference type="AlphaFoldDB" id="A0A7I7W5X2"/>
<dbReference type="Proteomes" id="UP000467379">
    <property type="component" value="Chromosome"/>
</dbReference>
<reference evidence="2 3" key="1">
    <citation type="submission" date="2016-12" db="EMBL/GenBank/DDBJ databases">
        <title>The new phylogeny of genus Mycobacterium.</title>
        <authorList>
            <person name="Tortoli E."/>
            <person name="Trovato A."/>
            <person name="Cirillo D.M."/>
        </authorList>
    </citation>
    <scope>NUCLEOTIDE SEQUENCE [LARGE SCALE GENOMIC DNA]</scope>
    <source>
        <strain evidence="2 3">DSM 44624</strain>
    </source>
</reference>